<proteinExistence type="predicted"/>
<sequence length="82" mass="9183">MDSVRLTGALRLRTSVLQHYQNGKTAVEIQKIQTNMAATLKPVSRAAQLPAVPTRPCCFLPLPKELDEKRINAPDWEMTEHG</sequence>
<keyword evidence="2" id="KW-1185">Reference proteome</keyword>
<dbReference type="AlphaFoldDB" id="M7ATY4"/>
<dbReference type="Proteomes" id="UP000031443">
    <property type="component" value="Unassembled WGS sequence"/>
</dbReference>
<name>M7ATY4_CHEMY</name>
<evidence type="ECO:0000313" key="2">
    <source>
        <dbReference type="Proteomes" id="UP000031443"/>
    </source>
</evidence>
<organism evidence="1 2">
    <name type="scientific">Chelonia mydas</name>
    <name type="common">Green sea-turtle</name>
    <name type="synonym">Chelonia agassizi</name>
    <dbReference type="NCBI Taxonomy" id="8469"/>
    <lineage>
        <taxon>Eukaryota</taxon>
        <taxon>Metazoa</taxon>
        <taxon>Chordata</taxon>
        <taxon>Craniata</taxon>
        <taxon>Vertebrata</taxon>
        <taxon>Euteleostomi</taxon>
        <taxon>Archelosauria</taxon>
        <taxon>Testudinata</taxon>
        <taxon>Testudines</taxon>
        <taxon>Cryptodira</taxon>
        <taxon>Durocryptodira</taxon>
        <taxon>Americhelydia</taxon>
        <taxon>Chelonioidea</taxon>
        <taxon>Cheloniidae</taxon>
        <taxon>Chelonia</taxon>
    </lineage>
</organism>
<accession>M7ATY4</accession>
<protein>
    <submittedName>
        <fullName evidence="1">Uncharacterized protein</fullName>
    </submittedName>
</protein>
<evidence type="ECO:0000313" key="1">
    <source>
        <dbReference type="EMBL" id="EMP28856.1"/>
    </source>
</evidence>
<reference evidence="2" key="1">
    <citation type="journal article" date="2013" name="Nat. Genet.">
        <title>The draft genomes of soft-shell turtle and green sea turtle yield insights into the development and evolution of the turtle-specific body plan.</title>
        <authorList>
            <person name="Wang Z."/>
            <person name="Pascual-Anaya J."/>
            <person name="Zadissa A."/>
            <person name="Li W."/>
            <person name="Niimura Y."/>
            <person name="Huang Z."/>
            <person name="Li C."/>
            <person name="White S."/>
            <person name="Xiong Z."/>
            <person name="Fang D."/>
            <person name="Wang B."/>
            <person name="Ming Y."/>
            <person name="Chen Y."/>
            <person name="Zheng Y."/>
            <person name="Kuraku S."/>
            <person name="Pignatelli M."/>
            <person name="Herrero J."/>
            <person name="Beal K."/>
            <person name="Nozawa M."/>
            <person name="Li Q."/>
            <person name="Wang J."/>
            <person name="Zhang H."/>
            <person name="Yu L."/>
            <person name="Shigenobu S."/>
            <person name="Wang J."/>
            <person name="Liu J."/>
            <person name="Flicek P."/>
            <person name="Searle S."/>
            <person name="Wang J."/>
            <person name="Kuratani S."/>
            <person name="Yin Y."/>
            <person name="Aken B."/>
            <person name="Zhang G."/>
            <person name="Irie N."/>
        </authorList>
    </citation>
    <scope>NUCLEOTIDE SEQUENCE [LARGE SCALE GENOMIC DNA]</scope>
</reference>
<dbReference type="EMBL" id="KB559902">
    <property type="protein sequence ID" value="EMP28856.1"/>
    <property type="molecule type" value="Genomic_DNA"/>
</dbReference>
<gene>
    <name evidence="1" type="ORF">UY3_14032</name>
</gene>